<dbReference type="PANTHER" id="PTHR30419:SF8">
    <property type="entry name" value="NITROGEN ASSIMILATION TRANSCRIPTIONAL ACTIVATOR-RELATED"/>
    <property type="match status" value="1"/>
</dbReference>
<dbReference type="InterPro" id="IPR005119">
    <property type="entry name" value="LysR_subst-bd"/>
</dbReference>
<dbReference type="SUPFAM" id="SSF46785">
    <property type="entry name" value="Winged helix' DNA-binding domain"/>
    <property type="match status" value="1"/>
</dbReference>
<dbReference type="Pfam" id="PF03466">
    <property type="entry name" value="LysR_substrate"/>
    <property type="match status" value="1"/>
</dbReference>
<keyword evidence="2" id="KW-0805">Transcription regulation</keyword>
<dbReference type="PROSITE" id="PS50931">
    <property type="entry name" value="HTH_LYSR"/>
    <property type="match status" value="1"/>
</dbReference>
<dbReference type="GO" id="GO:0003700">
    <property type="term" value="F:DNA-binding transcription factor activity"/>
    <property type="evidence" value="ECO:0007669"/>
    <property type="project" value="InterPro"/>
</dbReference>
<accession>A0A3D9KSR1</accession>
<comment type="similarity">
    <text evidence="1">Belongs to the LysR transcriptional regulatory family.</text>
</comment>
<protein>
    <submittedName>
        <fullName evidence="6">DNA-binding transcriptional LysR family regulator</fullName>
    </submittedName>
</protein>
<dbReference type="InterPro" id="IPR050950">
    <property type="entry name" value="HTH-type_LysR_regulators"/>
</dbReference>
<keyword evidence="3 6" id="KW-0238">DNA-binding</keyword>
<dbReference type="InterPro" id="IPR036388">
    <property type="entry name" value="WH-like_DNA-bd_sf"/>
</dbReference>
<dbReference type="RefSeq" id="WP_116058566.1">
    <property type="nucleotide sequence ID" value="NZ_QRDZ01000001.1"/>
</dbReference>
<gene>
    <name evidence="6" type="ORF">DFP98_10167</name>
</gene>
<dbReference type="CDD" id="cd05466">
    <property type="entry name" value="PBP2_LTTR_substrate"/>
    <property type="match status" value="1"/>
</dbReference>
<reference evidence="6 7" key="1">
    <citation type="submission" date="2018-07" db="EMBL/GenBank/DDBJ databases">
        <title>Genomic Encyclopedia of Type Strains, Phase III (KMG-III): the genomes of soil and plant-associated and newly described type strains.</title>
        <authorList>
            <person name="Whitman W."/>
        </authorList>
    </citation>
    <scope>NUCLEOTIDE SEQUENCE [LARGE SCALE GENOMIC DNA]</scope>
    <source>
        <strain evidence="6 7">CECT 7287</strain>
    </source>
</reference>
<dbReference type="PRINTS" id="PR00039">
    <property type="entry name" value="HTHLYSR"/>
</dbReference>
<dbReference type="AlphaFoldDB" id="A0A3D9KSR1"/>
<dbReference type="InterPro" id="IPR000847">
    <property type="entry name" value="LysR_HTH_N"/>
</dbReference>
<evidence type="ECO:0000313" key="7">
    <source>
        <dbReference type="Proteomes" id="UP000256977"/>
    </source>
</evidence>
<dbReference type="Gene3D" id="3.40.190.290">
    <property type="match status" value="1"/>
</dbReference>
<dbReference type="GO" id="GO:0003677">
    <property type="term" value="F:DNA binding"/>
    <property type="evidence" value="ECO:0007669"/>
    <property type="project" value="UniProtKB-KW"/>
</dbReference>
<keyword evidence="4" id="KW-0804">Transcription</keyword>
<dbReference type="EMBL" id="QRDZ01000001">
    <property type="protein sequence ID" value="RED89096.1"/>
    <property type="molecule type" value="Genomic_DNA"/>
</dbReference>
<dbReference type="SUPFAM" id="SSF53850">
    <property type="entry name" value="Periplasmic binding protein-like II"/>
    <property type="match status" value="1"/>
</dbReference>
<feature type="domain" description="HTH lysR-type" evidence="5">
    <location>
        <begin position="1"/>
        <end position="58"/>
    </location>
</feature>
<organism evidence="6 7">
    <name type="scientific">Cohnella phaseoli</name>
    <dbReference type="NCBI Taxonomy" id="456490"/>
    <lineage>
        <taxon>Bacteria</taxon>
        <taxon>Bacillati</taxon>
        <taxon>Bacillota</taxon>
        <taxon>Bacilli</taxon>
        <taxon>Bacillales</taxon>
        <taxon>Paenibacillaceae</taxon>
        <taxon>Cohnella</taxon>
    </lineage>
</organism>
<evidence type="ECO:0000256" key="4">
    <source>
        <dbReference type="ARBA" id="ARBA00023163"/>
    </source>
</evidence>
<evidence type="ECO:0000259" key="5">
    <source>
        <dbReference type="PROSITE" id="PS50931"/>
    </source>
</evidence>
<evidence type="ECO:0000256" key="1">
    <source>
        <dbReference type="ARBA" id="ARBA00009437"/>
    </source>
</evidence>
<evidence type="ECO:0000256" key="2">
    <source>
        <dbReference type="ARBA" id="ARBA00023015"/>
    </source>
</evidence>
<sequence length="293" mass="33102">MEIRQLQYFMAVCEEMHFTKAAERIGISQPTLSQQIRALEDELNTPLFDRLGKKIALTEAGSLLLQYSSQIARDLQNAKDAIADLRKAQRGALRIGVLPSDLDYRITGLLTEFHRQFPGIKLQVFASVDILQLVLDNEVDIGISLEGPPDDRLVRIPLCREEYAIVVSGGHPLQSRKEPLRLDELRTIPMIMYPEGYIGRDIVESFTRKRGFTLNTTMETTSATSVLNLVKANTGATVQPYPLIQQINDPQLICVPIVEETPYRSLEILYRSDRYLGLAAKAFMDRIVSFFSD</sequence>
<evidence type="ECO:0000256" key="3">
    <source>
        <dbReference type="ARBA" id="ARBA00023125"/>
    </source>
</evidence>
<dbReference type="OrthoDB" id="9803735at2"/>
<comment type="caution">
    <text evidence="6">The sequence shown here is derived from an EMBL/GenBank/DDBJ whole genome shotgun (WGS) entry which is preliminary data.</text>
</comment>
<dbReference type="Gene3D" id="1.10.10.10">
    <property type="entry name" value="Winged helix-like DNA-binding domain superfamily/Winged helix DNA-binding domain"/>
    <property type="match status" value="1"/>
</dbReference>
<dbReference type="Proteomes" id="UP000256977">
    <property type="component" value="Unassembled WGS sequence"/>
</dbReference>
<keyword evidence="7" id="KW-1185">Reference proteome</keyword>
<evidence type="ECO:0000313" key="6">
    <source>
        <dbReference type="EMBL" id="RED89096.1"/>
    </source>
</evidence>
<dbReference type="FunFam" id="1.10.10.10:FF:000001">
    <property type="entry name" value="LysR family transcriptional regulator"/>
    <property type="match status" value="1"/>
</dbReference>
<dbReference type="InterPro" id="IPR036390">
    <property type="entry name" value="WH_DNA-bd_sf"/>
</dbReference>
<proteinExistence type="inferred from homology"/>
<dbReference type="GO" id="GO:0005829">
    <property type="term" value="C:cytosol"/>
    <property type="evidence" value="ECO:0007669"/>
    <property type="project" value="TreeGrafter"/>
</dbReference>
<dbReference type="Pfam" id="PF00126">
    <property type="entry name" value="HTH_1"/>
    <property type="match status" value="1"/>
</dbReference>
<name>A0A3D9KSR1_9BACL</name>
<dbReference type="PANTHER" id="PTHR30419">
    <property type="entry name" value="HTH-TYPE TRANSCRIPTIONAL REGULATOR YBHD"/>
    <property type="match status" value="1"/>
</dbReference>